<name>A0A813F9V7_POLGL</name>
<proteinExistence type="predicted"/>
<dbReference type="EMBL" id="CAJNNV010020788">
    <property type="protein sequence ID" value="CAE8607188.1"/>
    <property type="molecule type" value="Genomic_DNA"/>
</dbReference>
<protein>
    <submittedName>
        <fullName evidence="1">Uncharacterized protein</fullName>
    </submittedName>
</protein>
<evidence type="ECO:0000313" key="3">
    <source>
        <dbReference type="Proteomes" id="UP000654075"/>
    </source>
</evidence>
<dbReference type="Proteomes" id="UP000654075">
    <property type="component" value="Unassembled WGS sequence"/>
</dbReference>
<organism evidence="1 3">
    <name type="scientific">Polarella glacialis</name>
    <name type="common">Dinoflagellate</name>
    <dbReference type="NCBI Taxonomy" id="89957"/>
    <lineage>
        <taxon>Eukaryota</taxon>
        <taxon>Sar</taxon>
        <taxon>Alveolata</taxon>
        <taxon>Dinophyceae</taxon>
        <taxon>Suessiales</taxon>
        <taxon>Suessiaceae</taxon>
        <taxon>Polarella</taxon>
    </lineage>
</organism>
<keyword evidence="3" id="KW-1185">Reference proteome</keyword>
<sequence length="142" mass="15851">MRSWRQEVDQLDELDTALRGDLSGAQLLASQSAKSDLAPRDDLAEADLPGLGVALEPSISVSKKRFFQKGCRNDNKDKNKNTELQTRDCPAQQAVKLASRCRAEDYSLHRELQYTIGLPRRLEIGSLLSSRRALTRIELGTP</sequence>
<dbReference type="EMBL" id="CAJNNV010029411">
    <property type="protein sequence ID" value="CAE8628502.1"/>
    <property type="molecule type" value="Genomic_DNA"/>
</dbReference>
<comment type="caution">
    <text evidence="1">The sequence shown here is derived from an EMBL/GenBank/DDBJ whole genome shotgun (WGS) entry which is preliminary data.</text>
</comment>
<accession>A0A813F9V7</accession>
<dbReference type="AlphaFoldDB" id="A0A813F9V7"/>
<evidence type="ECO:0000313" key="2">
    <source>
        <dbReference type="EMBL" id="CAE8628502.1"/>
    </source>
</evidence>
<gene>
    <name evidence="1" type="ORF">PGLA1383_LOCUS25128</name>
    <name evidence="2" type="ORF">PGLA1383_LOCUS45124</name>
</gene>
<evidence type="ECO:0000313" key="1">
    <source>
        <dbReference type="EMBL" id="CAE8607188.1"/>
    </source>
</evidence>
<reference evidence="1" key="1">
    <citation type="submission" date="2021-02" db="EMBL/GenBank/DDBJ databases">
        <authorList>
            <person name="Dougan E. K."/>
            <person name="Rhodes N."/>
            <person name="Thang M."/>
            <person name="Chan C."/>
        </authorList>
    </citation>
    <scope>NUCLEOTIDE SEQUENCE</scope>
</reference>